<reference evidence="5" key="1">
    <citation type="submission" date="2023-07" db="EMBL/GenBank/DDBJ databases">
        <title>draft genome sequence of fig (Ficus carica).</title>
        <authorList>
            <person name="Takahashi T."/>
            <person name="Nishimura K."/>
        </authorList>
    </citation>
    <scope>NUCLEOTIDE SEQUENCE</scope>
</reference>
<keyword evidence="2" id="KW-0430">Lectin</keyword>
<evidence type="ECO:0000256" key="1">
    <source>
        <dbReference type="ARBA" id="ARBA00007606"/>
    </source>
</evidence>
<keyword evidence="6" id="KW-1185">Reference proteome</keyword>
<keyword evidence="3" id="KW-0732">Signal</keyword>
<feature type="domain" description="Legume lectin" evidence="4">
    <location>
        <begin position="21"/>
        <end position="107"/>
    </location>
</feature>
<evidence type="ECO:0000256" key="2">
    <source>
        <dbReference type="ARBA" id="ARBA00022734"/>
    </source>
</evidence>
<gene>
    <name evidence="5" type="ORF">TIFTF001_039010</name>
</gene>
<comment type="caution">
    <text evidence="5">The sequence shown here is derived from an EMBL/GenBank/DDBJ whole genome shotgun (WGS) entry which is preliminary data.</text>
</comment>
<dbReference type="Pfam" id="PF00139">
    <property type="entry name" value="Lectin_legB"/>
    <property type="match status" value="1"/>
</dbReference>
<dbReference type="PANTHER" id="PTHR32401:SF47">
    <property type="entry name" value="LEGUME LECTIN DOMAIN-CONTAINING PROTEIN"/>
    <property type="match status" value="1"/>
</dbReference>
<accession>A0AA88JDM8</accession>
<dbReference type="InterPro" id="IPR050258">
    <property type="entry name" value="Leguminous_Lectin"/>
</dbReference>
<sequence length="126" mass="14147">MSHLIEIAFFMLLLTKGNSVFFNFSSFEPSNAFSIHLQGDAVINGGLQITRNDVTRSLTSSIGRASFADPVQLWEASSRRLTDFTTHFSFTNQPLNTSSYGEGLAFSYCHLTSKFLRTRVADFLDY</sequence>
<proteinExistence type="inferred from homology"/>
<dbReference type="EMBL" id="BTGU01000984">
    <property type="protein sequence ID" value="GMN69965.1"/>
    <property type="molecule type" value="Genomic_DNA"/>
</dbReference>
<dbReference type="AlphaFoldDB" id="A0AA88JDM8"/>
<dbReference type="SUPFAM" id="SSF49899">
    <property type="entry name" value="Concanavalin A-like lectins/glucanases"/>
    <property type="match status" value="1"/>
</dbReference>
<dbReference type="PANTHER" id="PTHR32401">
    <property type="entry name" value="CONCANAVALIN A-LIKE LECTIN FAMILY PROTEIN"/>
    <property type="match status" value="1"/>
</dbReference>
<comment type="similarity">
    <text evidence="1">Belongs to the leguminous lectin family.</text>
</comment>
<feature type="signal peptide" evidence="3">
    <location>
        <begin position="1"/>
        <end position="19"/>
    </location>
</feature>
<evidence type="ECO:0000259" key="4">
    <source>
        <dbReference type="Pfam" id="PF00139"/>
    </source>
</evidence>
<dbReference type="InterPro" id="IPR013320">
    <property type="entry name" value="ConA-like_dom_sf"/>
</dbReference>
<name>A0AA88JDM8_FICCA</name>
<evidence type="ECO:0000313" key="5">
    <source>
        <dbReference type="EMBL" id="GMN69965.1"/>
    </source>
</evidence>
<dbReference type="InterPro" id="IPR001220">
    <property type="entry name" value="Legume_lectin_dom"/>
</dbReference>
<feature type="chain" id="PRO_5041724648" description="Legume lectin domain-containing protein" evidence="3">
    <location>
        <begin position="20"/>
        <end position="126"/>
    </location>
</feature>
<dbReference type="Proteomes" id="UP001187192">
    <property type="component" value="Unassembled WGS sequence"/>
</dbReference>
<dbReference type="Gene3D" id="2.60.120.200">
    <property type="match status" value="1"/>
</dbReference>
<organism evidence="5 6">
    <name type="scientific">Ficus carica</name>
    <name type="common">Common fig</name>
    <dbReference type="NCBI Taxonomy" id="3494"/>
    <lineage>
        <taxon>Eukaryota</taxon>
        <taxon>Viridiplantae</taxon>
        <taxon>Streptophyta</taxon>
        <taxon>Embryophyta</taxon>
        <taxon>Tracheophyta</taxon>
        <taxon>Spermatophyta</taxon>
        <taxon>Magnoliopsida</taxon>
        <taxon>eudicotyledons</taxon>
        <taxon>Gunneridae</taxon>
        <taxon>Pentapetalae</taxon>
        <taxon>rosids</taxon>
        <taxon>fabids</taxon>
        <taxon>Rosales</taxon>
        <taxon>Moraceae</taxon>
        <taxon>Ficeae</taxon>
        <taxon>Ficus</taxon>
    </lineage>
</organism>
<dbReference type="GO" id="GO:0030246">
    <property type="term" value="F:carbohydrate binding"/>
    <property type="evidence" value="ECO:0007669"/>
    <property type="project" value="UniProtKB-KW"/>
</dbReference>
<evidence type="ECO:0000256" key="3">
    <source>
        <dbReference type="SAM" id="SignalP"/>
    </source>
</evidence>
<protein>
    <recommendedName>
        <fullName evidence="4">Legume lectin domain-containing protein</fullName>
    </recommendedName>
</protein>
<evidence type="ECO:0000313" key="6">
    <source>
        <dbReference type="Proteomes" id="UP001187192"/>
    </source>
</evidence>
<dbReference type="Gramene" id="FCD_00030376-RA">
    <property type="protein sequence ID" value="FCD_00030376-RA:cds"/>
    <property type="gene ID" value="FCD_00030376"/>
</dbReference>